<feature type="domain" description="DUF3857" evidence="2">
    <location>
        <begin position="50"/>
        <end position="212"/>
    </location>
</feature>
<dbReference type="RefSeq" id="WP_340239869.1">
    <property type="nucleotide sequence ID" value="NZ_JBBEWC010000016.1"/>
</dbReference>
<name>A0ABW5J6I8_9BACT</name>
<proteinExistence type="predicted"/>
<reference evidence="4" key="1">
    <citation type="journal article" date="2019" name="Int. J. Syst. Evol. Microbiol.">
        <title>The Global Catalogue of Microorganisms (GCM) 10K type strain sequencing project: providing services to taxonomists for standard genome sequencing and annotation.</title>
        <authorList>
            <consortium name="The Broad Institute Genomics Platform"/>
            <consortium name="The Broad Institute Genome Sequencing Center for Infectious Disease"/>
            <person name="Wu L."/>
            <person name="Ma J."/>
        </authorList>
    </citation>
    <scope>NUCLEOTIDE SEQUENCE [LARGE SCALE GENOMIC DNA]</scope>
    <source>
        <strain evidence="4">KCTC 52344</strain>
    </source>
</reference>
<dbReference type="InterPro" id="IPR002931">
    <property type="entry name" value="Transglutaminase-like"/>
</dbReference>
<gene>
    <name evidence="3" type="ORF">ACFSR2_07470</name>
</gene>
<accession>A0ABW5J6I8</accession>
<evidence type="ECO:0000313" key="3">
    <source>
        <dbReference type="EMBL" id="MFD2520714.1"/>
    </source>
</evidence>
<evidence type="ECO:0000313" key="4">
    <source>
        <dbReference type="Proteomes" id="UP001597510"/>
    </source>
</evidence>
<comment type="caution">
    <text evidence="3">The sequence shown here is derived from an EMBL/GenBank/DDBJ whole genome shotgun (WGS) entry which is preliminary data.</text>
</comment>
<protein>
    <submittedName>
        <fullName evidence="3">DUF3857 domain-containing protein</fullName>
    </submittedName>
</protein>
<keyword evidence="4" id="KW-1185">Reference proteome</keyword>
<dbReference type="Pfam" id="PF01841">
    <property type="entry name" value="Transglut_core"/>
    <property type="match status" value="1"/>
</dbReference>
<evidence type="ECO:0000259" key="1">
    <source>
        <dbReference type="Pfam" id="PF01841"/>
    </source>
</evidence>
<sequence length="632" mass="71954">MVRYLILTIISFQALGQDFSAATIPVDLKEKAHAVVRNHETEFYVKDIGEAVIRIKGTITILDEKGKEHANLVILYNKFTKINNIEARIYDANGKQVKKLKRDDIESYSTSSGQNSIEDNYVKIASLAHSEYPYTIDYAYQYTDKNMMFYPNWNAVLDNAEFTSVEKSSFKVSLPVGIDLRYKEQNMPTKVTVITEDKRLNYSWSVSNIKAIEREPYTSHYSEIMPTVYTAPSDFKVEDYTGNVKTWDDIGRFYGSLNVDRDKVSADLSAKLKDLVKNEAELANKVKKIYEYLQANTRYVSIQLGIGGWQSMKASDVASKGYGDCKALTNFTKAMLKEVGIKSYVALVRAGESRAEIQADFPSFQFNHVILCVPTEKDTLWLECTSQNNPFAYLGSFTSDRNVVLVTESGGKLIRTPTYLPNDNQLLRAATIELKENGEATADIKTEYTGLQQEIYAEVAHSLNSDDQKKWLLRNLSLPSVEIINYSFKERKEKLPVVEEKLNLQLRNIANKSGTRLFITPNILNQQRRLPIANANRKTALKLDDNYLDIDNISFKIPKGFTAEYLPEPIKIETKFGAYSADVQIKDDMLIYNRKLSMFKGLHSAASYNEWVDFRKKIVKADKNQIVLIAKP</sequence>
<dbReference type="InterPro" id="IPR024618">
    <property type="entry name" value="DUF3857"/>
</dbReference>
<dbReference type="Proteomes" id="UP001597510">
    <property type="component" value="Unassembled WGS sequence"/>
</dbReference>
<dbReference type="Gene3D" id="2.60.120.1130">
    <property type="match status" value="1"/>
</dbReference>
<dbReference type="Pfam" id="PF12969">
    <property type="entry name" value="DUF3857"/>
    <property type="match status" value="1"/>
</dbReference>
<dbReference type="EMBL" id="JBHULC010000007">
    <property type="protein sequence ID" value="MFD2520714.1"/>
    <property type="molecule type" value="Genomic_DNA"/>
</dbReference>
<feature type="domain" description="Transglutaminase-like" evidence="1">
    <location>
        <begin position="274"/>
        <end position="348"/>
    </location>
</feature>
<evidence type="ECO:0000259" key="2">
    <source>
        <dbReference type="Pfam" id="PF12969"/>
    </source>
</evidence>
<organism evidence="3 4">
    <name type="scientific">Emticicia soli</name>
    <dbReference type="NCBI Taxonomy" id="2027878"/>
    <lineage>
        <taxon>Bacteria</taxon>
        <taxon>Pseudomonadati</taxon>
        <taxon>Bacteroidota</taxon>
        <taxon>Cytophagia</taxon>
        <taxon>Cytophagales</taxon>
        <taxon>Leadbetterellaceae</taxon>
        <taxon>Emticicia</taxon>
    </lineage>
</organism>
<dbReference type="Gene3D" id="3.10.620.30">
    <property type="match status" value="1"/>
</dbReference>
<dbReference type="Gene3D" id="2.60.40.3140">
    <property type="match status" value="1"/>
</dbReference>